<evidence type="ECO:0000256" key="3">
    <source>
        <dbReference type="ARBA" id="ARBA00022723"/>
    </source>
</evidence>
<accession>E0RWP3</accession>
<dbReference type="Proteomes" id="UP000001299">
    <property type="component" value="Chromosome 1"/>
</dbReference>
<dbReference type="InterPro" id="IPR009000">
    <property type="entry name" value="Transl_B-barrel_sf"/>
</dbReference>
<dbReference type="Pfam" id="PF01411">
    <property type="entry name" value="tRNA-synt_2c"/>
    <property type="match status" value="1"/>
</dbReference>
<dbReference type="RefSeq" id="WP_013281223.1">
    <property type="nucleotide sequence ID" value="NC_014387.1"/>
</dbReference>
<dbReference type="InterPro" id="IPR018165">
    <property type="entry name" value="Ala-tRNA-synth_IIc_core"/>
</dbReference>
<comment type="subcellular location">
    <subcellularLocation>
        <location evidence="2">Cytoplasm</location>
    </subcellularLocation>
</comment>
<dbReference type="PANTHER" id="PTHR43462:SF1">
    <property type="entry name" value="ALANYL-TRNA EDITING PROTEIN AARSD1"/>
    <property type="match status" value="1"/>
</dbReference>
<dbReference type="AlphaFoldDB" id="E0RWP3"/>
<dbReference type="eggNOG" id="COG0013">
    <property type="taxonomic scope" value="Bacteria"/>
</dbReference>
<keyword evidence="7" id="KW-1185">Reference proteome</keyword>
<dbReference type="SUPFAM" id="SSF55186">
    <property type="entry name" value="ThrRS/AlaRS common domain"/>
    <property type="match status" value="1"/>
</dbReference>
<dbReference type="Gene3D" id="2.40.30.130">
    <property type="match status" value="1"/>
</dbReference>
<dbReference type="GO" id="GO:0005737">
    <property type="term" value="C:cytoplasm"/>
    <property type="evidence" value="ECO:0007669"/>
    <property type="project" value="UniProtKB-SubCell"/>
</dbReference>
<dbReference type="GO" id="GO:0002161">
    <property type="term" value="F:aminoacyl-tRNA deacylase activity"/>
    <property type="evidence" value="ECO:0007669"/>
    <property type="project" value="UniProtKB-ARBA"/>
</dbReference>
<dbReference type="InterPro" id="IPR012947">
    <property type="entry name" value="tRNA_SAD"/>
</dbReference>
<gene>
    <name evidence="6" type="ordered locus">bpr_I1834</name>
</gene>
<dbReference type="PROSITE" id="PS50860">
    <property type="entry name" value="AA_TRNA_LIGASE_II_ALA"/>
    <property type="match status" value="1"/>
</dbReference>
<evidence type="ECO:0000256" key="4">
    <source>
        <dbReference type="ARBA" id="ARBA00022833"/>
    </source>
</evidence>
<dbReference type="GO" id="GO:0003676">
    <property type="term" value="F:nucleic acid binding"/>
    <property type="evidence" value="ECO:0007669"/>
    <property type="project" value="InterPro"/>
</dbReference>
<evidence type="ECO:0000256" key="1">
    <source>
        <dbReference type="ARBA" id="ARBA00001947"/>
    </source>
</evidence>
<keyword evidence="4" id="KW-0862">Zinc</keyword>
<protein>
    <submittedName>
        <fullName evidence="6">Alanyl-tRNA synthetase family protein</fullName>
    </submittedName>
</protein>
<sequence length="409" mass="44791">MTKELYYESAYISEFFAEVIKCERSENKAYKGRYEVVLDRTAFFPEQGGQGSDIGVLEFDDGKSVAGIEHVSIGSEIRHIADKEIPVGTRVRGVIDFARRFSNMQQHTGEHIFSGLVNSEYGYNNVGFHLSDSEVTMDYDGVLTAENIRKLEIKANEAIWANLDVICEFPEADKLSEIPYRSKKELSGDVRIVTIPGIDICACCAPHVNRTGEIGMLKVVGLQNYKGGVRVNILCGRRALLYLQGEHDIVGELTALLTTSADKVVTSVKRAFDDNSNMKSELSQARETLIGYEISEIVQVTSSDISGGIFVNAAEDDIYVVKDNAYDSNMLRKLVNSLSEHKKGYCGAFAGSQESGYRFIIASGASGKDCKALCDKLRTEFGAKGGGSNAMVQGSLNVADLRSVLDSLT</sequence>
<keyword evidence="6" id="KW-0436">Ligase</keyword>
<dbReference type="InterPro" id="IPR018163">
    <property type="entry name" value="Thr/Ala-tRNA-synth_IIc_edit"/>
</dbReference>
<dbReference type="SUPFAM" id="SSF50447">
    <property type="entry name" value="Translation proteins"/>
    <property type="match status" value="1"/>
</dbReference>
<name>E0RWP3_BUTPB</name>
<evidence type="ECO:0000313" key="6">
    <source>
        <dbReference type="EMBL" id="ADL34569.1"/>
    </source>
</evidence>
<dbReference type="PANTHER" id="PTHR43462">
    <property type="entry name" value="ALANYL-TRNA EDITING PROTEIN"/>
    <property type="match status" value="1"/>
</dbReference>
<comment type="cofactor">
    <cofactor evidence="1">
        <name>Zn(2+)</name>
        <dbReference type="ChEBI" id="CHEBI:29105"/>
    </cofactor>
</comment>
<feature type="domain" description="Alanyl-transfer RNA synthetases family profile" evidence="5">
    <location>
        <begin position="1"/>
        <end position="230"/>
    </location>
</feature>
<evidence type="ECO:0000256" key="2">
    <source>
        <dbReference type="ARBA" id="ARBA00004496"/>
    </source>
</evidence>
<dbReference type="Gene3D" id="3.30.980.10">
    <property type="entry name" value="Threonyl-trna Synthetase, Chain A, domain 2"/>
    <property type="match status" value="1"/>
</dbReference>
<dbReference type="InterPro" id="IPR018164">
    <property type="entry name" value="Ala-tRNA-synth_IIc_N"/>
</dbReference>
<dbReference type="Pfam" id="PF07973">
    <property type="entry name" value="tRNA_SAD"/>
    <property type="match status" value="1"/>
</dbReference>
<dbReference type="EMBL" id="CP001810">
    <property type="protein sequence ID" value="ADL34569.1"/>
    <property type="molecule type" value="Genomic_DNA"/>
</dbReference>
<dbReference type="GO" id="GO:0046872">
    <property type="term" value="F:metal ion binding"/>
    <property type="evidence" value="ECO:0007669"/>
    <property type="project" value="UniProtKB-KW"/>
</dbReference>
<reference evidence="6 7" key="1">
    <citation type="journal article" date="2010" name="PLoS ONE">
        <title>The glycobiome of the rumen bacterium Butyrivibrio proteoclasticus B316(T) highlights adaptation to a polysaccharide-rich environment.</title>
        <authorList>
            <person name="Kelly W.J."/>
            <person name="Leahy S.C."/>
            <person name="Altermann E."/>
            <person name="Yeoman C.J."/>
            <person name="Dunne J.C."/>
            <person name="Kong Z."/>
            <person name="Pacheco D.M."/>
            <person name="Li D."/>
            <person name="Noel S.J."/>
            <person name="Moon C.D."/>
            <person name="Cookson A.L."/>
            <person name="Attwood G.T."/>
        </authorList>
    </citation>
    <scope>NUCLEOTIDE SEQUENCE [LARGE SCALE GENOMIC DNA]</scope>
    <source>
        <strain evidence="7">ATCC 51982 / DSM 14932 / B316</strain>
    </source>
</reference>
<dbReference type="GO" id="GO:0005524">
    <property type="term" value="F:ATP binding"/>
    <property type="evidence" value="ECO:0007669"/>
    <property type="project" value="InterPro"/>
</dbReference>
<keyword evidence="3" id="KW-0479">Metal-binding</keyword>
<dbReference type="STRING" id="515622.bpr_I1834"/>
<dbReference type="GO" id="GO:0004813">
    <property type="term" value="F:alanine-tRNA ligase activity"/>
    <property type="evidence" value="ECO:0007669"/>
    <property type="project" value="InterPro"/>
</dbReference>
<dbReference type="SMART" id="SM00863">
    <property type="entry name" value="tRNA_SAD"/>
    <property type="match status" value="1"/>
</dbReference>
<keyword evidence="6" id="KW-0030">Aminoacyl-tRNA synthetase</keyword>
<organism evidence="6 7">
    <name type="scientific">Butyrivibrio proteoclasticus (strain ATCC 51982 / DSM 14932 / B316)</name>
    <name type="common">Clostridium proteoclasticum</name>
    <dbReference type="NCBI Taxonomy" id="515622"/>
    <lineage>
        <taxon>Bacteria</taxon>
        <taxon>Bacillati</taxon>
        <taxon>Bacillota</taxon>
        <taxon>Clostridia</taxon>
        <taxon>Lachnospirales</taxon>
        <taxon>Lachnospiraceae</taxon>
        <taxon>Butyrivibrio</taxon>
    </lineage>
</organism>
<evidence type="ECO:0000313" key="7">
    <source>
        <dbReference type="Proteomes" id="UP000001299"/>
    </source>
</evidence>
<dbReference type="HOGENOM" id="CLU_004485_7_2_9"/>
<dbReference type="KEGG" id="bpb:bpr_I1834"/>
<dbReference type="Gene3D" id="3.10.310.40">
    <property type="match status" value="1"/>
</dbReference>
<evidence type="ECO:0000259" key="5">
    <source>
        <dbReference type="PROSITE" id="PS50860"/>
    </source>
</evidence>
<dbReference type="InterPro" id="IPR051335">
    <property type="entry name" value="Alanyl-tRNA_Editing_Enzymes"/>
</dbReference>
<proteinExistence type="predicted"/>
<dbReference type="GO" id="GO:0006419">
    <property type="term" value="P:alanyl-tRNA aminoacylation"/>
    <property type="evidence" value="ECO:0007669"/>
    <property type="project" value="InterPro"/>
</dbReference>